<evidence type="ECO:0000313" key="8">
    <source>
        <dbReference type="Proteomes" id="UP000692954"/>
    </source>
</evidence>
<dbReference type="PROSITE" id="PS50089">
    <property type="entry name" value="ZF_RING_2"/>
    <property type="match status" value="1"/>
</dbReference>
<accession>A0A8S1JXJ3</accession>
<dbReference type="CDD" id="cd16454">
    <property type="entry name" value="RING-H2_PA-TM-RING"/>
    <property type="match status" value="1"/>
</dbReference>
<reference evidence="7" key="1">
    <citation type="submission" date="2021-01" db="EMBL/GenBank/DDBJ databases">
        <authorList>
            <consortium name="Genoscope - CEA"/>
            <person name="William W."/>
        </authorList>
    </citation>
    <scope>NUCLEOTIDE SEQUENCE</scope>
</reference>
<evidence type="ECO:0000256" key="4">
    <source>
        <dbReference type="PROSITE-ProRule" id="PRU00175"/>
    </source>
</evidence>
<evidence type="ECO:0000256" key="3">
    <source>
        <dbReference type="ARBA" id="ARBA00022833"/>
    </source>
</evidence>
<keyword evidence="2 4" id="KW-0863">Zinc-finger</keyword>
<dbReference type="SMART" id="SM00184">
    <property type="entry name" value="RING"/>
    <property type="match status" value="1"/>
</dbReference>
<keyword evidence="3" id="KW-0862">Zinc</keyword>
<protein>
    <recommendedName>
        <fullName evidence="6">RING-type domain-containing protein</fullName>
    </recommendedName>
</protein>
<feature type="domain" description="RING-type" evidence="6">
    <location>
        <begin position="481"/>
        <end position="522"/>
    </location>
</feature>
<evidence type="ECO:0000256" key="5">
    <source>
        <dbReference type="SAM" id="MobiDB-lite"/>
    </source>
</evidence>
<dbReference type="PANTHER" id="PTHR45931">
    <property type="entry name" value="SI:CH211-59O9.10"/>
    <property type="match status" value="1"/>
</dbReference>
<organism evidence="7 8">
    <name type="scientific">Paramecium sonneborni</name>
    <dbReference type="NCBI Taxonomy" id="65129"/>
    <lineage>
        <taxon>Eukaryota</taxon>
        <taxon>Sar</taxon>
        <taxon>Alveolata</taxon>
        <taxon>Ciliophora</taxon>
        <taxon>Intramacronucleata</taxon>
        <taxon>Oligohymenophorea</taxon>
        <taxon>Peniculida</taxon>
        <taxon>Parameciidae</taxon>
        <taxon>Paramecium</taxon>
    </lineage>
</organism>
<feature type="region of interest" description="Disordered" evidence="5">
    <location>
        <begin position="375"/>
        <end position="396"/>
    </location>
</feature>
<comment type="caution">
    <text evidence="7">The sequence shown here is derived from an EMBL/GenBank/DDBJ whole genome shotgun (WGS) entry which is preliminary data.</text>
</comment>
<dbReference type="OrthoDB" id="9984778at2759"/>
<evidence type="ECO:0000259" key="6">
    <source>
        <dbReference type="PROSITE" id="PS50089"/>
    </source>
</evidence>
<proteinExistence type="predicted"/>
<feature type="compositionally biased region" description="Polar residues" evidence="5">
    <location>
        <begin position="376"/>
        <end position="386"/>
    </location>
</feature>
<dbReference type="GO" id="GO:0061630">
    <property type="term" value="F:ubiquitin protein ligase activity"/>
    <property type="evidence" value="ECO:0007669"/>
    <property type="project" value="TreeGrafter"/>
</dbReference>
<dbReference type="Pfam" id="PF13639">
    <property type="entry name" value="zf-RING_2"/>
    <property type="match status" value="1"/>
</dbReference>
<keyword evidence="8" id="KW-1185">Reference proteome</keyword>
<dbReference type="InterPro" id="IPR001841">
    <property type="entry name" value="Znf_RING"/>
</dbReference>
<evidence type="ECO:0000313" key="7">
    <source>
        <dbReference type="EMBL" id="CAD8046885.1"/>
    </source>
</evidence>
<dbReference type="GO" id="GO:0005634">
    <property type="term" value="C:nucleus"/>
    <property type="evidence" value="ECO:0007669"/>
    <property type="project" value="TreeGrafter"/>
</dbReference>
<gene>
    <name evidence="7" type="ORF">PSON_ATCC_30995.1.T0020115</name>
</gene>
<name>A0A8S1JXJ3_9CILI</name>
<dbReference type="EMBL" id="CAJJDN010000002">
    <property type="protein sequence ID" value="CAD8046885.1"/>
    <property type="molecule type" value="Genomic_DNA"/>
</dbReference>
<evidence type="ECO:0000256" key="2">
    <source>
        <dbReference type="ARBA" id="ARBA00022771"/>
    </source>
</evidence>
<dbReference type="GO" id="GO:0008270">
    <property type="term" value="F:zinc ion binding"/>
    <property type="evidence" value="ECO:0007669"/>
    <property type="project" value="UniProtKB-KW"/>
</dbReference>
<dbReference type="GO" id="GO:0006511">
    <property type="term" value="P:ubiquitin-dependent protein catabolic process"/>
    <property type="evidence" value="ECO:0007669"/>
    <property type="project" value="TreeGrafter"/>
</dbReference>
<dbReference type="InterPro" id="IPR051834">
    <property type="entry name" value="RING_finger_E3_ligase"/>
</dbReference>
<keyword evidence="1" id="KW-0479">Metal-binding</keyword>
<dbReference type="FunFam" id="3.30.40.10:FF:000677">
    <property type="entry name" value="E3 ubiquitin-protein ligase SDIR1"/>
    <property type="match status" value="1"/>
</dbReference>
<dbReference type="AlphaFoldDB" id="A0A8S1JXJ3"/>
<sequence length="531" mass="62284">MFVQDMQFIRQSDQNFVINTQSFQTIVFQYDRQNQMQLQEKQLYDSLKNRVLKLGQTIMIGGNPFKVFLLNPLNGHVGDTTSILCYPGDLSNNKTLQQVQFLNLSEEKKEHITRLPINQHISQDQQLIIDGLLMQVIRCQPEDGIFRQQTECRVVNSGKPTIQEIQIIIQNQQEPNKQELMKNYIQPHFMIPRYVREGSRLKIKEVDFIIKSCKPRKGFIDNRTLIQLFDNEQFTFKSMNDEDEETGGLQVQINTLKILQDKTASRNQFVQKRKKLYSMMENYCQYDEKENQIVLSSRDISSRSQSINDFPIFPNTFLSQLHKEIDEVSHDLESDLMDSDETHQGIGLHEQNQKLSQMTLPVFFKNMLISNKHGANRQSRLQQPEQPYSDDSSLDRSIDSDINNAQILQSETSLLIHEDQPHLTALPRYFDEIVLFNSQRWLPIIHDGVSQNIINKFPERKIDLKWIQNKGKNENADFCKCMICLMDYSDEEIVRTLPCLHYFHCECIDFWLAKSRKCPICKTGCDQYLNY</sequence>
<dbReference type="PANTHER" id="PTHR45931:SF3">
    <property type="entry name" value="RING ZINC FINGER-CONTAINING PROTEIN"/>
    <property type="match status" value="1"/>
</dbReference>
<dbReference type="Proteomes" id="UP000692954">
    <property type="component" value="Unassembled WGS sequence"/>
</dbReference>
<evidence type="ECO:0000256" key="1">
    <source>
        <dbReference type="ARBA" id="ARBA00022723"/>
    </source>
</evidence>